<dbReference type="GO" id="GO:0005524">
    <property type="term" value="F:ATP binding"/>
    <property type="evidence" value="ECO:0007669"/>
    <property type="project" value="UniProtKB-UniRule"/>
</dbReference>
<evidence type="ECO:0000256" key="8">
    <source>
        <dbReference type="ARBA" id="ARBA00022840"/>
    </source>
</evidence>
<evidence type="ECO:0000313" key="13">
    <source>
        <dbReference type="EMBL" id="GEC08724.1"/>
    </source>
</evidence>
<feature type="region of interest" description="Disordered" evidence="11">
    <location>
        <begin position="197"/>
        <end position="217"/>
    </location>
</feature>
<comment type="function">
    <text evidence="10">Phosphorylation of dTMP to form dTDP in both de novo and salvage pathways of dTTP synthesis.</text>
</comment>
<evidence type="ECO:0000256" key="4">
    <source>
        <dbReference type="ARBA" id="ARBA00022679"/>
    </source>
</evidence>
<accession>A0A4Y3VP57</accession>
<sequence>MTHHLGTFVTVDGPGGVGKSTLVSTLADMLHGHGHRVHATCEPSTRPIGAFTRAHADDIGGHALACLVAADRYDHLDHEIHPRLADGYTVVCDRYLASTLVVQRLDDVPEPFLLALNDGITLPDLAVILTAEPHVIAQRLTARGAHHRFERDPSIPARELALYEQAAETLRGMNVPVLVLDTGNVTPSEAAAQIASSLGRRPGNVGPSDPDPLTVTR</sequence>
<dbReference type="CDD" id="cd01672">
    <property type="entry name" value="TMPK"/>
    <property type="match status" value="1"/>
</dbReference>
<dbReference type="InterPro" id="IPR039430">
    <property type="entry name" value="Thymidylate_kin-like_dom"/>
</dbReference>
<dbReference type="SUPFAM" id="SSF52540">
    <property type="entry name" value="P-loop containing nucleoside triphosphate hydrolases"/>
    <property type="match status" value="1"/>
</dbReference>
<evidence type="ECO:0000256" key="10">
    <source>
        <dbReference type="HAMAP-Rule" id="MF_00165"/>
    </source>
</evidence>
<organism evidence="13 14">
    <name type="scientific">Streptomyces spinoverrucosus</name>
    <dbReference type="NCBI Taxonomy" id="284043"/>
    <lineage>
        <taxon>Bacteria</taxon>
        <taxon>Bacillati</taxon>
        <taxon>Actinomycetota</taxon>
        <taxon>Actinomycetes</taxon>
        <taxon>Kitasatosporales</taxon>
        <taxon>Streptomycetaceae</taxon>
        <taxon>Streptomyces</taxon>
    </lineage>
</organism>
<name>A0A4Y3VP57_9ACTN</name>
<protein>
    <recommendedName>
        <fullName evidence="3 10">Thymidylate kinase</fullName>
        <ecNumber evidence="2 10">2.7.4.9</ecNumber>
    </recommendedName>
    <alternativeName>
        <fullName evidence="10">dTMP kinase</fullName>
    </alternativeName>
</protein>
<comment type="caution">
    <text evidence="10">Lacks conserved residue(s) required for the propagation of feature annotation.</text>
</comment>
<keyword evidence="6 10" id="KW-0547">Nucleotide-binding</keyword>
<dbReference type="GO" id="GO:0006227">
    <property type="term" value="P:dUDP biosynthetic process"/>
    <property type="evidence" value="ECO:0007669"/>
    <property type="project" value="TreeGrafter"/>
</dbReference>
<dbReference type="GO" id="GO:0006233">
    <property type="term" value="P:dTDP biosynthetic process"/>
    <property type="evidence" value="ECO:0007669"/>
    <property type="project" value="InterPro"/>
</dbReference>
<keyword evidence="7 10" id="KW-0418">Kinase</keyword>
<dbReference type="Gene3D" id="3.40.50.300">
    <property type="entry name" value="P-loop containing nucleotide triphosphate hydrolases"/>
    <property type="match status" value="1"/>
</dbReference>
<evidence type="ECO:0000256" key="7">
    <source>
        <dbReference type="ARBA" id="ARBA00022777"/>
    </source>
</evidence>
<dbReference type="InterPro" id="IPR018094">
    <property type="entry name" value="Thymidylate_kinase"/>
</dbReference>
<dbReference type="Proteomes" id="UP000317881">
    <property type="component" value="Unassembled WGS sequence"/>
</dbReference>
<evidence type="ECO:0000256" key="9">
    <source>
        <dbReference type="ARBA" id="ARBA00048743"/>
    </source>
</evidence>
<keyword evidence="5 10" id="KW-0545">Nucleotide biosynthesis</keyword>
<dbReference type="Pfam" id="PF02223">
    <property type="entry name" value="Thymidylate_kin"/>
    <property type="match status" value="1"/>
</dbReference>
<dbReference type="PANTHER" id="PTHR10344:SF4">
    <property type="entry name" value="UMP-CMP KINASE 2, MITOCHONDRIAL"/>
    <property type="match status" value="1"/>
</dbReference>
<evidence type="ECO:0000256" key="6">
    <source>
        <dbReference type="ARBA" id="ARBA00022741"/>
    </source>
</evidence>
<evidence type="ECO:0000256" key="2">
    <source>
        <dbReference type="ARBA" id="ARBA00012980"/>
    </source>
</evidence>
<dbReference type="HAMAP" id="MF_00165">
    <property type="entry name" value="Thymidylate_kinase"/>
    <property type="match status" value="1"/>
</dbReference>
<feature type="domain" description="Thymidylate kinase-like" evidence="12">
    <location>
        <begin position="11"/>
        <end position="150"/>
    </location>
</feature>
<reference evidence="13 14" key="1">
    <citation type="submission" date="2019-06" db="EMBL/GenBank/DDBJ databases">
        <title>Whole genome shotgun sequence of Streptomyces spinoverrucosus NBRC 14228.</title>
        <authorList>
            <person name="Hosoyama A."/>
            <person name="Uohara A."/>
            <person name="Ohji S."/>
            <person name="Ichikawa N."/>
        </authorList>
    </citation>
    <scope>NUCLEOTIDE SEQUENCE [LARGE SCALE GENOMIC DNA]</scope>
    <source>
        <strain evidence="13 14">NBRC 14228</strain>
    </source>
</reference>
<dbReference type="RefSeq" id="WP_141313440.1">
    <property type="nucleotide sequence ID" value="NZ_BJND01000057.1"/>
</dbReference>
<keyword evidence="8 10" id="KW-0067">ATP-binding</keyword>
<keyword evidence="14" id="KW-1185">Reference proteome</keyword>
<comment type="caution">
    <text evidence="13">The sequence shown here is derived from an EMBL/GenBank/DDBJ whole genome shotgun (WGS) entry which is preliminary data.</text>
</comment>
<dbReference type="EC" id="2.7.4.9" evidence="2 10"/>
<dbReference type="OrthoDB" id="4549048at2"/>
<comment type="similarity">
    <text evidence="1 10">Belongs to the thymidylate kinase family.</text>
</comment>
<comment type="catalytic activity">
    <reaction evidence="9 10">
        <text>dTMP + ATP = dTDP + ADP</text>
        <dbReference type="Rhea" id="RHEA:13517"/>
        <dbReference type="ChEBI" id="CHEBI:30616"/>
        <dbReference type="ChEBI" id="CHEBI:58369"/>
        <dbReference type="ChEBI" id="CHEBI:63528"/>
        <dbReference type="ChEBI" id="CHEBI:456216"/>
        <dbReference type="EC" id="2.7.4.9"/>
    </reaction>
</comment>
<dbReference type="GO" id="GO:0005737">
    <property type="term" value="C:cytoplasm"/>
    <property type="evidence" value="ECO:0007669"/>
    <property type="project" value="TreeGrafter"/>
</dbReference>
<evidence type="ECO:0000313" key="14">
    <source>
        <dbReference type="Proteomes" id="UP000317881"/>
    </source>
</evidence>
<dbReference type="PANTHER" id="PTHR10344">
    <property type="entry name" value="THYMIDYLATE KINASE"/>
    <property type="match status" value="1"/>
</dbReference>
<keyword evidence="4 10" id="KW-0808">Transferase</keyword>
<dbReference type="InterPro" id="IPR027417">
    <property type="entry name" value="P-loop_NTPase"/>
</dbReference>
<evidence type="ECO:0000256" key="5">
    <source>
        <dbReference type="ARBA" id="ARBA00022727"/>
    </source>
</evidence>
<evidence type="ECO:0000256" key="11">
    <source>
        <dbReference type="SAM" id="MobiDB-lite"/>
    </source>
</evidence>
<evidence type="ECO:0000256" key="1">
    <source>
        <dbReference type="ARBA" id="ARBA00009776"/>
    </source>
</evidence>
<evidence type="ECO:0000259" key="12">
    <source>
        <dbReference type="Pfam" id="PF02223"/>
    </source>
</evidence>
<proteinExistence type="inferred from homology"/>
<dbReference type="GO" id="GO:0004798">
    <property type="term" value="F:dTMP kinase activity"/>
    <property type="evidence" value="ECO:0007669"/>
    <property type="project" value="UniProtKB-UniRule"/>
</dbReference>
<dbReference type="EMBL" id="BJND01000057">
    <property type="protein sequence ID" value="GEC08724.1"/>
    <property type="molecule type" value="Genomic_DNA"/>
</dbReference>
<dbReference type="AlphaFoldDB" id="A0A4Y3VP57"/>
<gene>
    <name evidence="10" type="primary">tmk</name>
    <name evidence="13" type="ORF">SSP24_63790</name>
</gene>
<dbReference type="GO" id="GO:0006235">
    <property type="term" value="P:dTTP biosynthetic process"/>
    <property type="evidence" value="ECO:0007669"/>
    <property type="project" value="UniProtKB-UniRule"/>
</dbReference>
<evidence type="ECO:0000256" key="3">
    <source>
        <dbReference type="ARBA" id="ARBA00017144"/>
    </source>
</evidence>